<evidence type="ECO:0000313" key="1">
    <source>
        <dbReference type="EMBL" id="GAL86463.1"/>
    </source>
</evidence>
<proteinExistence type="predicted"/>
<organism evidence="1 2">
    <name type="scientific">Sporocytophaga myxococcoides</name>
    <dbReference type="NCBI Taxonomy" id="153721"/>
    <lineage>
        <taxon>Bacteria</taxon>
        <taxon>Pseudomonadati</taxon>
        <taxon>Bacteroidota</taxon>
        <taxon>Cytophagia</taxon>
        <taxon>Cytophagales</taxon>
        <taxon>Cytophagaceae</taxon>
        <taxon>Sporocytophaga</taxon>
    </lineage>
</organism>
<evidence type="ECO:0000313" key="2">
    <source>
        <dbReference type="Proteomes" id="UP000030185"/>
    </source>
</evidence>
<name>A0A098LJV9_9BACT</name>
<sequence length="146" mass="16967">MNQKKIKNVLDSFQEGVIEEMSFSGSDLNIKLECKFLAQEVNNTFQYFYCVLKSCTGLHLRYWDDEDKIVEDPAYLSNLLLELLGLEPVNDKELKVYVNCTALGFGGNLFFSASDIIVFDEDFRQMDPEELLFLSDRYWTSLMDIE</sequence>
<gene>
    <name evidence="1" type="ORF">MYP_3692</name>
</gene>
<accession>A0A098LJV9</accession>
<dbReference type="Proteomes" id="UP000030185">
    <property type="component" value="Unassembled WGS sequence"/>
</dbReference>
<dbReference type="AlphaFoldDB" id="A0A098LJV9"/>
<dbReference type="OrthoDB" id="9825818at2"/>
<keyword evidence="2" id="KW-1185">Reference proteome</keyword>
<reference evidence="1 2" key="1">
    <citation type="submission" date="2014-09" db="EMBL/GenBank/DDBJ databases">
        <title>Sporocytophaga myxococcoides PG-01 genome sequencing.</title>
        <authorList>
            <person name="Liu L."/>
            <person name="Gao P.J."/>
            <person name="Chen G.J."/>
            <person name="Wang L.S."/>
        </authorList>
    </citation>
    <scope>NUCLEOTIDE SEQUENCE [LARGE SCALE GENOMIC DNA]</scope>
    <source>
        <strain evidence="1 2">PG-01</strain>
    </source>
</reference>
<dbReference type="EMBL" id="BBLT01000008">
    <property type="protein sequence ID" value="GAL86463.1"/>
    <property type="molecule type" value="Genomic_DNA"/>
</dbReference>
<dbReference type="STRING" id="153721.MYP_3692"/>
<dbReference type="RefSeq" id="WP_045466428.1">
    <property type="nucleotide sequence ID" value="NZ_BBLT01000008.1"/>
</dbReference>
<protein>
    <submittedName>
        <fullName evidence="1">Uncharacterized protein</fullName>
    </submittedName>
</protein>
<comment type="caution">
    <text evidence="1">The sequence shown here is derived from an EMBL/GenBank/DDBJ whole genome shotgun (WGS) entry which is preliminary data.</text>
</comment>